<evidence type="ECO:0000313" key="8">
    <source>
        <dbReference type="Proteomes" id="UP000318582"/>
    </source>
</evidence>
<evidence type="ECO:0000259" key="6">
    <source>
        <dbReference type="Pfam" id="PF01902"/>
    </source>
</evidence>
<evidence type="ECO:0000256" key="2">
    <source>
        <dbReference type="ARBA" id="ARBA00018426"/>
    </source>
</evidence>
<evidence type="ECO:0000313" key="7">
    <source>
        <dbReference type="EMBL" id="TPX60020.1"/>
    </source>
</evidence>
<organism evidence="7 8">
    <name type="scientific">Powellomyces hirtus</name>
    <dbReference type="NCBI Taxonomy" id="109895"/>
    <lineage>
        <taxon>Eukaryota</taxon>
        <taxon>Fungi</taxon>
        <taxon>Fungi incertae sedis</taxon>
        <taxon>Chytridiomycota</taxon>
        <taxon>Chytridiomycota incertae sedis</taxon>
        <taxon>Chytridiomycetes</taxon>
        <taxon>Spizellomycetales</taxon>
        <taxon>Powellomycetaceae</taxon>
        <taxon>Powellomyces</taxon>
    </lineage>
</organism>
<feature type="domain" description="Diphthamide synthase" evidence="6">
    <location>
        <begin position="8"/>
        <end position="213"/>
    </location>
</feature>
<dbReference type="AlphaFoldDB" id="A0A507EAD9"/>
<dbReference type="InterPro" id="IPR014729">
    <property type="entry name" value="Rossmann-like_a/b/a_fold"/>
</dbReference>
<sequence length="235" mass="25771">MPNITLSFTGGKDSVLALHMLSALPAHHISLLITFAPANAKPFLSHPIPLIQTIADALDIPHRIITIHGPDYLGAYVKEFETLKNEGFDAVATGDIEDVCNDFVGRAAKAANFPLLRPLWQIPRPTLLNHLFTTHRLTFITTCVNTSKIPSEFAGSHMIGRTMTHEFLSKTLPAALPEIDACGENGEFHTMVLDAPLFKKRVVIDAGQGKADESGDYMFWAVDAFHAESKVIETK</sequence>
<gene>
    <name evidence="7" type="ORF">PhCBS80983_g02096</name>
</gene>
<evidence type="ECO:0000256" key="5">
    <source>
        <dbReference type="ARBA" id="ARBA00048108"/>
    </source>
</evidence>
<dbReference type="Gene3D" id="3.40.50.620">
    <property type="entry name" value="HUPs"/>
    <property type="match status" value="1"/>
</dbReference>
<dbReference type="Proteomes" id="UP000318582">
    <property type="component" value="Unassembled WGS sequence"/>
</dbReference>
<comment type="caution">
    <text evidence="7">The sequence shown here is derived from an EMBL/GenBank/DDBJ whole genome shotgun (WGS) entry which is preliminary data.</text>
</comment>
<dbReference type="EC" id="6.3.1.14" evidence="1"/>
<accession>A0A507EAD9</accession>
<name>A0A507EAD9_9FUNG</name>
<dbReference type="GO" id="GO:0017178">
    <property type="term" value="F:diphthine-ammonia ligase activity"/>
    <property type="evidence" value="ECO:0007669"/>
    <property type="project" value="UniProtKB-EC"/>
</dbReference>
<dbReference type="SUPFAM" id="SSF52402">
    <property type="entry name" value="Adenine nucleotide alpha hydrolases-like"/>
    <property type="match status" value="1"/>
</dbReference>
<dbReference type="EMBL" id="QEAQ01000019">
    <property type="protein sequence ID" value="TPX60020.1"/>
    <property type="molecule type" value="Genomic_DNA"/>
</dbReference>
<keyword evidence="8" id="KW-1185">Reference proteome</keyword>
<comment type="catalytic activity">
    <reaction evidence="5">
        <text>diphthine-[translation elongation factor 2] + NH4(+) + ATP = diphthamide-[translation elongation factor 2] + AMP + diphosphate + H(+)</text>
        <dbReference type="Rhea" id="RHEA:19753"/>
        <dbReference type="Rhea" id="RHEA-COMP:10172"/>
        <dbReference type="Rhea" id="RHEA-COMP:10174"/>
        <dbReference type="ChEBI" id="CHEBI:15378"/>
        <dbReference type="ChEBI" id="CHEBI:16692"/>
        <dbReference type="ChEBI" id="CHEBI:28938"/>
        <dbReference type="ChEBI" id="CHEBI:30616"/>
        <dbReference type="ChEBI" id="CHEBI:33019"/>
        <dbReference type="ChEBI" id="CHEBI:82696"/>
        <dbReference type="ChEBI" id="CHEBI:456215"/>
        <dbReference type="EC" id="6.3.1.14"/>
    </reaction>
</comment>
<dbReference type="STRING" id="109895.A0A507EAD9"/>
<evidence type="ECO:0000256" key="1">
    <source>
        <dbReference type="ARBA" id="ARBA00012089"/>
    </source>
</evidence>
<evidence type="ECO:0000256" key="4">
    <source>
        <dbReference type="ARBA" id="ARBA00031552"/>
    </source>
</evidence>
<protein>
    <recommendedName>
        <fullName evidence="2">Diphthine--ammonia ligase</fullName>
        <ecNumber evidence="1">6.3.1.14</ecNumber>
    </recommendedName>
    <alternativeName>
        <fullName evidence="3">Diphthamide synthase</fullName>
    </alternativeName>
    <alternativeName>
        <fullName evidence="4">Diphthamide synthetase</fullName>
    </alternativeName>
</protein>
<evidence type="ECO:0000256" key="3">
    <source>
        <dbReference type="ARBA" id="ARBA00029814"/>
    </source>
</evidence>
<reference evidence="7 8" key="1">
    <citation type="journal article" date="2019" name="Sci. Rep.">
        <title>Comparative genomics of chytrid fungi reveal insights into the obligate biotrophic and pathogenic lifestyle of Synchytrium endobioticum.</title>
        <authorList>
            <person name="van de Vossenberg B.T.L.H."/>
            <person name="Warris S."/>
            <person name="Nguyen H.D.T."/>
            <person name="van Gent-Pelzer M.P.E."/>
            <person name="Joly D.L."/>
            <person name="van de Geest H.C."/>
            <person name="Bonants P.J.M."/>
            <person name="Smith D.S."/>
            <person name="Levesque C.A."/>
            <person name="van der Lee T.A.J."/>
        </authorList>
    </citation>
    <scope>NUCLEOTIDE SEQUENCE [LARGE SCALE GENOMIC DNA]</scope>
    <source>
        <strain evidence="7 8">CBS 809.83</strain>
    </source>
</reference>
<dbReference type="Pfam" id="PF01902">
    <property type="entry name" value="Diphthami_syn_2"/>
    <property type="match status" value="1"/>
</dbReference>
<dbReference type="Gene3D" id="3.90.1490.10">
    <property type="entry name" value="putative n-type atp pyrophosphatase, domain 2"/>
    <property type="match status" value="1"/>
</dbReference>
<proteinExistence type="predicted"/>
<dbReference type="InterPro" id="IPR002761">
    <property type="entry name" value="Diphthami_syn_dom"/>
</dbReference>